<dbReference type="Pfam" id="PF13921">
    <property type="entry name" value="Myb_DNA-bind_6"/>
    <property type="match status" value="1"/>
</dbReference>
<dbReference type="Proteomes" id="UP000187209">
    <property type="component" value="Unassembled WGS sequence"/>
</dbReference>
<sequence length="254" mass="29803">MDITNYLRQQFKMSTNQQYHIEGDIWLVPCVANYGLNEYKPLIKPLSSTSCNDQQDNKQGWNSIEDEILLKIVSSRGAKAWSAIAKELNTMVHEGSQVRQGRHCRERWYNHVDPDLVKGLWKEEEDNFIIQQQIVMGNKWSEIARKMQGRTENSVKNRFKSLMRKQKSGKIKKYGLKNEKNVEEPARKIINSIPTVNNYITPGPFSNFQCLDTNLPNYFRAFITPQNETVNFNTYKLPNVEEIEQIKKKLFYYV</sequence>
<dbReference type="SMART" id="SM00717">
    <property type="entry name" value="SANT"/>
    <property type="match status" value="2"/>
</dbReference>
<evidence type="ECO:0000259" key="2">
    <source>
        <dbReference type="PROSITE" id="PS51294"/>
    </source>
</evidence>
<dbReference type="PROSITE" id="PS50090">
    <property type="entry name" value="MYB_LIKE"/>
    <property type="match status" value="2"/>
</dbReference>
<dbReference type="PROSITE" id="PS51294">
    <property type="entry name" value="HTH_MYB"/>
    <property type="match status" value="1"/>
</dbReference>
<dbReference type="InterPro" id="IPR017930">
    <property type="entry name" value="Myb_dom"/>
</dbReference>
<dbReference type="SUPFAM" id="SSF46689">
    <property type="entry name" value="Homeodomain-like"/>
    <property type="match status" value="2"/>
</dbReference>
<dbReference type="InterPro" id="IPR001005">
    <property type="entry name" value="SANT/Myb"/>
</dbReference>
<evidence type="ECO:0000313" key="3">
    <source>
        <dbReference type="EMBL" id="OMJ65832.1"/>
    </source>
</evidence>
<feature type="domain" description="HTH myb-type" evidence="2">
    <location>
        <begin position="113"/>
        <end position="167"/>
    </location>
</feature>
<evidence type="ECO:0008006" key="5">
    <source>
        <dbReference type="Google" id="ProtNLM"/>
    </source>
</evidence>
<dbReference type="GO" id="GO:0000981">
    <property type="term" value="F:DNA-binding transcription factor activity, RNA polymerase II-specific"/>
    <property type="evidence" value="ECO:0007669"/>
    <property type="project" value="TreeGrafter"/>
</dbReference>
<dbReference type="EMBL" id="MPUH01001925">
    <property type="protein sequence ID" value="OMJ65832.1"/>
    <property type="molecule type" value="Genomic_DNA"/>
</dbReference>
<name>A0A1R2AMT6_9CILI</name>
<accession>A0A1R2AMT6</accession>
<dbReference type="InterPro" id="IPR050560">
    <property type="entry name" value="MYB_TF"/>
</dbReference>
<gene>
    <name evidence="3" type="ORF">SteCoe_37558</name>
</gene>
<feature type="domain" description="Myb-like" evidence="1">
    <location>
        <begin position="53"/>
        <end position="112"/>
    </location>
</feature>
<dbReference type="Gene3D" id="1.10.10.60">
    <property type="entry name" value="Homeodomain-like"/>
    <property type="match status" value="2"/>
</dbReference>
<dbReference type="PANTHER" id="PTHR45614:SF274">
    <property type="entry name" value="MYB-LIKE DNA-BINDING PROTEIN"/>
    <property type="match status" value="1"/>
</dbReference>
<reference evidence="3 4" key="1">
    <citation type="submission" date="2016-11" db="EMBL/GenBank/DDBJ databases">
        <title>The macronuclear genome of Stentor coeruleus: a giant cell with tiny introns.</title>
        <authorList>
            <person name="Slabodnick M."/>
            <person name="Ruby J.G."/>
            <person name="Reiff S.B."/>
            <person name="Swart E.C."/>
            <person name="Gosai S."/>
            <person name="Prabakaran S."/>
            <person name="Witkowska E."/>
            <person name="Larue G.E."/>
            <person name="Fisher S."/>
            <person name="Freeman R.M."/>
            <person name="Gunawardena J."/>
            <person name="Chu W."/>
            <person name="Stover N.A."/>
            <person name="Gregory B.D."/>
            <person name="Nowacki M."/>
            <person name="Derisi J."/>
            <person name="Roy S.W."/>
            <person name="Marshall W.F."/>
            <person name="Sood P."/>
        </authorList>
    </citation>
    <scope>NUCLEOTIDE SEQUENCE [LARGE SCALE GENOMIC DNA]</scope>
    <source>
        <strain evidence="3">WM001</strain>
    </source>
</reference>
<dbReference type="GO" id="GO:0000978">
    <property type="term" value="F:RNA polymerase II cis-regulatory region sequence-specific DNA binding"/>
    <property type="evidence" value="ECO:0007669"/>
    <property type="project" value="TreeGrafter"/>
</dbReference>
<dbReference type="InterPro" id="IPR009057">
    <property type="entry name" value="Homeodomain-like_sf"/>
</dbReference>
<protein>
    <recommendedName>
        <fullName evidence="5">Myb-like DNA-binding domain containing protein</fullName>
    </recommendedName>
</protein>
<evidence type="ECO:0000259" key="1">
    <source>
        <dbReference type="PROSITE" id="PS50090"/>
    </source>
</evidence>
<keyword evidence="4" id="KW-1185">Reference proteome</keyword>
<dbReference type="CDD" id="cd00167">
    <property type="entry name" value="SANT"/>
    <property type="match status" value="2"/>
</dbReference>
<dbReference type="AlphaFoldDB" id="A0A1R2AMT6"/>
<feature type="domain" description="Myb-like" evidence="1">
    <location>
        <begin position="113"/>
        <end position="163"/>
    </location>
</feature>
<proteinExistence type="predicted"/>
<evidence type="ECO:0000313" key="4">
    <source>
        <dbReference type="Proteomes" id="UP000187209"/>
    </source>
</evidence>
<dbReference type="OrthoDB" id="1410009at2759"/>
<dbReference type="PANTHER" id="PTHR45614">
    <property type="entry name" value="MYB PROTEIN-RELATED"/>
    <property type="match status" value="1"/>
</dbReference>
<comment type="caution">
    <text evidence="3">The sequence shown here is derived from an EMBL/GenBank/DDBJ whole genome shotgun (WGS) entry which is preliminary data.</text>
</comment>
<organism evidence="3 4">
    <name type="scientific">Stentor coeruleus</name>
    <dbReference type="NCBI Taxonomy" id="5963"/>
    <lineage>
        <taxon>Eukaryota</taxon>
        <taxon>Sar</taxon>
        <taxon>Alveolata</taxon>
        <taxon>Ciliophora</taxon>
        <taxon>Postciliodesmatophora</taxon>
        <taxon>Heterotrichea</taxon>
        <taxon>Heterotrichida</taxon>
        <taxon>Stentoridae</taxon>
        <taxon>Stentor</taxon>
    </lineage>
</organism>
<dbReference type="GO" id="GO:0005634">
    <property type="term" value="C:nucleus"/>
    <property type="evidence" value="ECO:0007669"/>
    <property type="project" value="TreeGrafter"/>
</dbReference>